<gene>
    <name evidence="1" type="ORF">I603_0102</name>
</gene>
<evidence type="ECO:0000313" key="1">
    <source>
        <dbReference type="EMBL" id="OBV11971.1"/>
    </source>
</evidence>
<dbReference type="AlphaFoldDB" id="A0A1A7BJS1"/>
<organism evidence="1 2">
    <name type="scientific">Erythrobacter dokdonensis DSW-74</name>
    <dbReference type="NCBI Taxonomy" id="1300349"/>
    <lineage>
        <taxon>Bacteria</taxon>
        <taxon>Pseudomonadati</taxon>
        <taxon>Pseudomonadota</taxon>
        <taxon>Alphaproteobacteria</taxon>
        <taxon>Sphingomonadales</taxon>
        <taxon>Erythrobacteraceae</taxon>
        <taxon>Erythrobacter/Porphyrobacter group</taxon>
        <taxon>Erythrobacter</taxon>
    </lineage>
</organism>
<name>A0A1A7BJS1_9SPHN</name>
<accession>A0A1A7BJS1</accession>
<keyword evidence="2" id="KW-1185">Reference proteome</keyword>
<dbReference type="Proteomes" id="UP000092484">
    <property type="component" value="Unassembled WGS sequence"/>
</dbReference>
<sequence length="43" mass="4699">MGAIALAGGASRGYINYSVYEIDFSTCPDFVRFMARSIMKAAF</sequence>
<protein>
    <submittedName>
        <fullName evidence="1">Uncharacterized protein</fullName>
    </submittedName>
</protein>
<proteinExistence type="predicted"/>
<comment type="caution">
    <text evidence="1">The sequence shown here is derived from an EMBL/GenBank/DDBJ whole genome shotgun (WGS) entry which is preliminary data.</text>
</comment>
<evidence type="ECO:0000313" key="2">
    <source>
        <dbReference type="Proteomes" id="UP000092484"/>
    </source>
</evidence>
<reference evidence="1 2" key="1">
    <citation type="submission" date="2016-06" db="EMBL/GenBank/DDBJ databases">
        <title>Genome sequence of Porphyrobacter dokdonensis DSW-74.</title>
        <authorList>
            <person name="Kim J.F."/>
            <person name="Song J.Y."/>
        </authorList>
    </citation>
    <scope>NUCLEOTIDE SEQUENCE [LARGE SCALE GENOMIC DNA]</scope>
    <source>
        <strain evidence="1 2">DSW-74</strain>
    </source>
</reference>
<dbReference type="EMBL" id="LZYB01000001">
    <property type="protein sequence ID" value="OBV11971.1"/>
    <property type="molecule type" value="Genomic_DNA"/>
</dbReference>